<dbReference type="PANTHER" id="PTHR43547">
    <property type="entry name" value="TWO-COMPONENT HISTIDINE KINASE"/>
    <property type="match status" value="1"/>
</dbReference>
<sequence length="1099" mass="124085">MGSILLYRFIACLLCTITAFSAATHNASPHNAINELTVEQSQPVKWQDIANIVLPQGKPVLKKSTQKDLDKSIQISWENAENYTAQPIEILTSKIMGAAFSPVNNKRTLPLWTQVKPTQFELSTLSDIRHFSTRQGLPTGAIYKTVQDETGALWLATNGEGLCQYIGDHFRCFNDSHGLNNNRVWDIAKTSSNKFVLATDKGLNIFDGHHFQVLEIDKKPFLDKVNNVEVIDETIFFSTQTALYQYDNHMLKTLSNDFKTNQFFDLSADGDSLWVASSSGVLKFEQGELSQYQFDNQCQGSANTVTSTKQHVHFALNSGQVCRIDKSTRNVAVLSGVHTPNVTALMFDSERETLWIGDDSWGIFKLRNNQAYNYNKKNGLSDKHIRGITKDAQGHIWVSTYGGGINRLREAGFKLLSKRNGLLNERVSALANINDQLWLGQYGTGVQILEHDEWLTPVATLFNRYIHSIAKDDQDRVWLGSRQGIIVLTLDSSTHIWHDQGLTADIVHQIISASDGCMYIATQNGLYRSCDGKLQFLKLTQTEYVIDVFVDSIQRVWFVTNGGGSYFLENGMVYKFTESGGSPSNWAYSIEEDDNQIIYLGTRSGVLALKEDNSRWLGHHISKQEGLSSNIVLGLKYHQDALWIGTERGNNRLKTTKLFKSDAPLELDAFVYDNGYIAVDATLNTAALRKNTFYWGSGSGLTYFDPNKLDITPNLKSTLLEVASLDIDGNHSYPSISQTQASNLAFSSDTLQITFKFSHNDWTSPERVMYQTRLRGSSEIWSEPTSLSEITYNHLSPGNYEFQVRATTRSQHGQPVSYSFTLLAPWWQTWPAYSIMLITALLCMYQVMKWRFNILATQQRVKDRAEFSEALLARKKQLLAEVSHEIRTPLSVLKMSIEGLEYNLLEDTEKTYELLHRRIGDINKLVADIDQLAMTELEERPLNRAYHPVKPWLVSWCNDAKDRVNQRPDSQFQYDIRLSDQLFMHADLDRLTQVLSNILSNSLRYSAAPATIQLRAYLKSGQLNISIRDSAPGVSDSELKDIFKRMYQSEQNKTLYKGGTGLGLAICQDLITRHGGIINASHSEIGGVRIKITLPILEV</sequence>
<proteinExistence type="predicted"/>
<dbReference type="EMBL" id="AUXZ01000057">
    <property type="protein sequence ID" value="KZN53001.1"/>
    <property type="molecule type" value="Genomic_DNA"/>
</dbReference>
<dbReference type="CDD" id="cd00082">
    <property type="entry name" value="HisKA"/>
    <property type="match status" value="1"/>
</dbReference>
<dbReference type="OrthoDB" id="9772100at2"/>
<evidence type="ECO:0000313" key="7">
    <source>
        <dbReference type="Proteomes" id="UP000076503"/>
    </source>
</evidence>
<dbReference type="RefSeq" id="WP_063360489.1">
    <property type="nucleotide sequence ID" value="NZ_AUXZ01000057.1"/>
</dbReference>
<dbReference type="Pfam" id="PF07494">
    <property type="entry name" value="Reg_prop"/>
    <property type="match status" value="1"/>
</dbReference>
<dbReference type="InterPro" id="IPR015943">
    <property type="entry name" value="WD40/YVTN_repeat-like_dom_sf"/>
</dbReference>
<evidence type="ECO:0000313" key="6">
    <source>
        <dbReference type="EMBL" id="KZN53001.1"/>
    </source>
</evidence>
<dbReference type="SUPFAM" id="SSF55874">
    <property type="entry name" value="ATPase domain of HSP90 chaperone/DNA topoisomerase II/histidine kinase"/>
    <property type="match status" value="1"/>
</dbReference>
<evidence type="ECO:0000256" key="1">
    <source>
        <dbReference type="ARBA" id="ARBA00000085"/>
    </source>
</evidence>
<dbReference type="PATRIC" id="fig|1365251.3.peg.817"/>
<dbReference type="Pfam" id="PF02518">
    <property type="entry name" value="HATPase_c"/>
    <property type="match status" value="1"/>
</dbReference>
<dbReference type="InterPro" id="IPR011123">
    <property type="entry name" value="Y_Y_Y"/>
</dbReference>
<dbReference type="PANTHER" id="PTHR43547:SF2">
    <property type="entry name" value="HYBRID SIGNAL TRANSDUCTION HISTIDINE KINASE C"/>
    <property type="match status" value="1"/>
</dbReference>
<name>A0A167FUF5_9GAMM</name>
<reference evidence="6 7" key="1">
    <citation type="submission" date="2013-07" db="EMBL/GenBank/DDBJ databases">
        <title>Comparative Genomic and Metabolomic Analysis of Twelve Strains of Pseudoalteromonas luteoviolacea.</title>
        <authorList>
            <person name="Vynne N.G."/>
            <person name="Mansson M."/>
            <person name="Gram L."/>
        </authorList>
    </citation>
    <scope>NUCLEOTIDE SEQUENCE [LARGE SCALE GENOMIC DNA]</scope>
    <source>
        <strain evidence="6 7">H33</strain>
    </source>
</reference>
<comment type="catalytic activity">
    <reaction evidence="1">
        <text>ATP + protein L-histidine = ADP + protein N-phospho-L-histidine.</text>
        <dbReference type="EC" id="2.7.13.3"/>
    </reaction>
</comment>
<dbReference type="InterPro" id="IPR004358">
    <property type="entry name" value="Sig_transdc_His_kin-like_C"/>
</dbReference>
<organism evidence="6 7">
    <name type="scientific">Pseudoalteromonas luteoviolacea H33</name>
    <dbReference type="NCBI Taxonomy" id="1365251"/>
    <lineage>
        <taxon>Bacteria</taxon>
        <taxon>Pseudomonadati</taxon>
        <taxon>Pseudomonadota</taxon>
        <taxon>Gammaproteobacteria</taxon>
        <taxon>Alteromonadales</taxon>
        <taxon>Pseudoalteromonadaceae</taxon>
        <taxon>Pseudoalteromonas</taxon>
    </lineage>
</organism>
<comment type="caution">
    <text evidence="6">The sequence shown here is derived from an EMBL/GenBank/DDBJ whole genome shotgun (WGS) entry which is preliminary data.</text>
</comment>
<dbReference type="Gene3D" id="3.30.565.10">
    <property type="entry name" value="Histidine kinase-like ATPase, C-terminal domain"/>
    <property type="match status" value="1"/>
</dbReference>
<dbReference type="SUPFAM" id="SSF63829">
    <property type="entry name" value="Calcium-dependent phosphotriesterase"/>
    <property type="match status" value="1"/>
</dbReference>
<dbReference type="GO" id="GO:0000155">
    <property type="term" value="F:phosphorelay sensor kinase activity"/>
    <property type="evidence" value="ECO:0007669"/>
    <property type="project" value="InterPro"/>
</dbReference>
<dbReference type="InterPro" id="IPR003594">
    <property type="entry name" value="HATPase_dom"/>
</dbReference>
<dbReference type="Pfam" id="PF00512">
    <property type="entry name" value="HisKA"/>
    <property type="match status" value="1"/>
</dbReference>
<evidence type="ECO:0000256" key="2">
    <source>
        <dbReference type="ARBA" id="ARBA00012438"/>
    </source>
</evidence>
<dbReference type="InterPro" id="IPR011110">
    <property type="entry name" value="Reg_prop"/>
</dbReference>
<dbReference type="SUPFAM" id="SSF101898">
    <property type="entry name" value="NHL repeat"/>
    <property type="match status" value="1"/>
</dbReference>
<evidence type="ECO:0000256" key="3">
    <source>
        <dbReference type="ARBA" id="ARBA00022553"/>
    </source>
</evidence>
<accession>A0A167FUF5</accession>
<dbReference type="Gene3D" id="2.60.40.10">
    <property type="entry name" value="Immunoglobulins"/>
    <property type="match status" value="1"/>
</dbReference>
<feature type="chain" id="PRO_5007886476" description="histidine kinase" evidence="4">
    <location>
        <begin position="22"/>
        <end position="1099"/>
    </location>
</feature>
<dbReference type="PROSITE" id="PS50109">
    <property type="entry name" value="HIS_KIN"/>
    <property type="match status" value="1"/>
</dbReference>
<dbReference type="InterPro" id="IPR013783">
    <property type="entry name" value="Ig-like_fold"/>
</dbReference>
<feature type="domain" description="Histidine kinase" evidence="5">
    <location>
        <begin position="881"/>
        <end position="1098"/>
    </location>
</feature>
<feature type="signal peptide" evidence="4">
    <location>
        <begin position="1"/>
        <end position="21"/>
    </location>
</feature>
<dbReference type="InterPro" id="IPR036890">
    <property type="entry name" value="HATPase_C_sf"/>
</dbReference>
<dbReference type="Pfam" id="PF07495">
    <property type="entry name" value="Y_Y_Y"/>
    <property type="match status" value="1"/>
</dbReference>
<keyword evidence="3" id="KW-0597">Phosphoprotein</keyword>
<dbReference type="PRINTS" id="PR00344">
    <property type="entry name" value="BCTRLSENSOR"/>
</dbReference>
<evidence type="ECO:0000259" key="5">
    <source>
        <dbReference type="PROSITE" id="PS50109"/>
    </source>
</evidence>
<dbReference type="Gene3D" id="2.130.10.10">
    <property type="entry name" value="YVTN repeat-like/Quinoprotein amine dehydrogenase"/>
    <property type="match status" value="3"/>
</dbReference>
<evidence type="ECO:0000256" key="4">
    <source>
        <dbReference type="SAM" id="SignalP"/>
    </source>
</evidence>
<dbReference type="Gene3D" id="1.10.287.130">
    <property type="match status" value="1"/>
</dbReference>
<keyword evidence="4" id="KW-0732">Signal</keyword>
<dbReference type="AlphaFoldDB" id="A0A167FUF5"/>
<dbReference type="InterPro" id="IPR036097">
    <property type="entry name" value="HisK_dim/P_sf"/>
</dbReference>
<dbReference type="SMART" id="SM00388">
    <property type="entry name" value="HisKA"/>
    <property type="match status" value="1"/>
</dbReference>
<protein>
    <recommendedName>
        <fullName evidence="2">histidine kinase</fullName>
        <ecNumber evidence="2">2.7.13.3</ecNumber>
    </recommendedName>
</protein>
<dbReference type="EC" id="2.7.13.3" evidence="2"/>
<dbReference type="SMART" id="SM00387">
    <property type="entry name" value="HATPase_c"/>
    <property type="match status" value="1"/>
</dbReference>
<dbReference type="InterPro" id="IPR003661">
    <property type="entry name" value="HisK_dim/P_dom"/>
</dbReference>
<dbReference type="InterPro" id="IPR005467">
    <property type="entry name" value="His_kinase_dom"/>
</dbReference>
<gene>
    <name evidence="6" type="ORF">N476_09455</name>
</gene>
<dbReference type="SUPFAM" id="SSF47384">
    <property type="entry name" value="Homodimeric domain of signal transducing histidine kinase"/>
    <property type="match status" value="1"/>
</dbReference>
<dbReference type="Proteomes" id="UP000076503">
    <property type="component" value="Unassembled WGS sequence"/>
</dbReference>